<dbReference type="Proteomes" id="UP000636800">
    <property type="component" value="Unassembled WGS sequence"/>
</dbReference>
<dbReference type="OrthoDB" id="1905920at2759"/>
<name>A0A835Q6X1_VANPL</name>
<dbReference type="EMBL" id="JADCNL010000009">
    <property type="protein sequence ID" value="KAG0466789.1"/>
    <property type="molecule type" value="Genomic_DNA"/>
</dbReference>
<protein>
    <submittedName>
        <fullName evidence="1">Uncharacterized protein</fullName>
    </submittedName>
</protein>
<dbReference type="AlphaFoldDB" id="A0A835Q6X1"/>
<reference evidence="1 2" key="1">
    <citation type="journal article" date="2020" name="Nat. Food">
        <title>A phased Vanilla planifolia genome enables genetic improvement of flavour and production.</title>
        <authorList>
            <person name="Hasing T."/>
            <person name="Tang H."/>
            <person name="Brym M."/>
            <person name="Khazi F."/>
            <person name="Huang T."/>
            <person name="Chambers A.H."/>
        </authorList>
    </citation>
    <scope>NUCLEOTIDE SEQUENCE [LARGE SCALE GENOMIC DNA]</scope>
    <source>
        <tissue evidence="1">Leaf</tissue>
    </source>
</reference>
<keyword evidence="2" id="KW-1185">Reference proteome</keyword>
<proteinExistence type="predicted"/>
<comment type="caution">
    <text evidence="1">The sequence shown here is derived from an EMBL/GenBank/DDBJ whole genome shotgun (WGS) entry which is preliminary data.</text>
</comment>
<sequence>MHTSKRPLLQGNFFINICLPEFDQLHNTLEATKGEVFEPCLFWYVSNIPVHLDSVVNTNVLLVTSRCLNNENGLMVGKLEKEKKALDGLVGAKNINLNICETESNREVKEFFNLLYSMS</sequence>
<accession>A0A835Q6X1</accession>
<gene>
    <name evidence="1" type="ORF">HPP92_018369</name>
</gene>
<evidence type="ECO:0000313" key="1">
    <source>
        <dbReference type="EMBL" id="KAG0466789.1"/>
    </source>
</evidence>
<organism evidence="1 2">
    <name type="scientific">Vanilla planifolia</name>
    <name type="common">Vanilla</name>
    <dbReference type="NCBI Taxonomy" id="51239"/>
    <lineage>
        <taxon>Eukaryota</taxon>
        <taxon>Viridiplantae</taxon>
        <taxon>Streptophyta</taxon>
        <taxon>Embryophyta</taxon>
        <taxon>Tracheophyta</taxon>
        <taxon>Spermatophyta</taxon>
        <taxon>Magnoliopsida</taxon>
        <taxon>Liliopsida</taxon>
        <taxon>Asparagales</taxon>
        <taxon>Orchidaceae</taxon>
        <taxon>Vanilloideae</taxon>
        <taxon>Vanilleae</taxon>
        <taxon>Vanilla</taxon>
    </lineage>
</organism>
<evidence type="ECO:0000313" key="2">
    <source>
        <dbReference type="Proteomes" id="UP000636800"/>
    </source>
</evidence>